<keyword evidence="2" id="KW-0675">Receptor</keyword>
<dbReference type="KEGG" id="cphy:B5808_15045"/>
<dbReference type="PANTHER" id="PTHR30535:SF4">
    <property type="entry name" value="HEMIN-BINDING PERIPLASMIC PROTEIN HMUT"/>
    <property type="match status" value="1"/>
</dbReference>
<dbReference type="Proteomes" id="UP000192775">
    <property type="component" value="Chromosome"/>
</dbReference>
<accession>A0A1X9LMH2</accession>
<dbReference type="Gene3D" id="3.40.50.1980">
    <property type="entry name" value="Nitrogenase molybdenum iron protein domain"/>
    <property type="match status" value="2"/>
</dbReference>
<dbReference type="AlphaFoldDB" id="A0A1X9LMH2"/>
<evidence type="ECO:0000313" key="2">
    <source>
        <dbReference type="EMBL" id="ARJ06383.1"/>
    </source>
</evidence>
<organism evidence="2 3">
    <name type="scientific">Cnuibacter physcomitrellae</name>
    <dbReference type="NCBI Taxonomy" id="1619308"/>
    <lineage>
        <taxon>Bacteria</taxon>
        <taxon>Bacillati</taxon>
        <taxon>Actinomycetota</taxon>
        <taxon>Actinomycetes</taxon>
        <taxon>Micrococcales</taxon>
        <taxon>Microbacteriaceae</taxon>
        <taxon>Cnuibacter</taxon>
    </lineage>
</organism>
<keyword evidence="3" id="KW-1185">Reference proteome</keyword>
<gene>
    <name evidence="2" type="ORF">B5808_15045</name>
</gene>
<dbReference type="EMBL" id="CP020715">
    <property type="protein sequence ID" value="ARJ06383.1"/>
    <property type="molecule type" value="Genomic_DNA"/>
</dbReference>
<dbReference type="RefSeq" id="WP_085020521.1">
    <property type="nucleotide sequence ID" value="NZ_BMHD01000001.1"/>
</dbReference>
<dbReference type="PROSITE" id="PS51257">
    <property type="entry name" value="PROKAR_LIPOPROTEIN"/>
    <property type="match status" value="1"/>
</dbReference>
<dbReference type="PANTHER" id="PTHR30535">
    <property type="entry name" value="VITAMIN B12-BINDING PROTEIN"/>
    <property type="match status" value="1"/>
</dbReference>
<dbReference type="SUPFAM" id="SSF53807">
    <property type="entry name" value="Helical backbone' metal receptor"/>
    <property type="match status" value="1"/>
</dbReference>
<name>A0A1X9LMH2_9MICO</name>
<dbReference type="InterPro" id="IPR002491">
    <property type="entry name" value="ABC_transptr_periplasmic_BD"/>
</dbReference>
<reference evidence="2 3" key="1">
    <citation type="submission" date="2017-04" db="EMBL/GenBank/DDBJ databases">
        <authorList>
            <person name="Afonso C.L."/>
            <person name="Miller P.J."/>
            <person name="Scott M.A."/>
            <person name="Spackman E."/>
            <person name="Goraichik I."/>
            <person name="Dimitrov K.M."/>
            <person name="Suarez D.L."/>
            <person name="Swayne D.E."/>
        </authorList>
    </citation>
    <scope>NUCLEOTIDE SEQUENCE [LARGE SCALE GENOMIC DNA]</scope>
    <source>
        <strain evidence="3">XA(T)</strain>
    </source>
</reference>
<dbReference type="Pfam" id="PF01497">
    <property type="entry name" value="Peripla_BP_2"/>
    <property type="match status" value="1"/>
</dbReference>
<proteinExistence type="inferred from homology"/>
<dbReference type="InterPro" id="IPR050902">
    <property type="entry name" value="ABC_Transporter_SBP"/>
</dbReference>
<dbReference type="STRING" id="1619308.B5808_15045"/>
<evidence type="ECO:0000313" key="3">
    <source>
        <dbReference type="Proteomes" id="UP000192775"/>
    </source>
</evidence>
<sequence length="383" mass="38656">MSRSRLRRLALVVVASTALLGLGACSVQTADGEASPTGATAAAAPAPCADASPVELADIQPVADPRSITGPATACLADDAVPVLAPHPQPSLPVTVVDHQGTSVTVTDTSRILALDMAGTLAATVYSLGLGDQVVGRDTSTGFAQAADLPEVTQGGHQLSAEAILALAPTVILTDTSIGPWDVVLQMRDAGIPVVVVTPDRSLATVGSLVQSVADALGVPAEGASVAAELEQRIDATEAQIAAIAPTSQADRLRMLFLYVRGNAGVYYIFGGESGADALITSLGAVDVAGEAGIQGMRPMTAEALVAAAPDVILVMTKGLESVGGVDGLLERLPAVAQTPAGQNRRIVDMSDYEILSFGPRTPEVLAALAGALYAPSDSAASR</sequence>
<evidence type="ECO:0000256" key="1">
    <source>
        <dbReference type="ARBA" id="ARBA00008814"/>
    </source>
</evidence>
<protein>
    <submittedName>
        <fullName evidence="2">Hemin receptor</fullName>
    </submittedName>
</protein>
<comment type="similarity">
    <text evidence="1">Belongs to the bacterial solute-binding protein 8 family.</text>
</comment>
<dbReference type="PROSITE" id="PS50983">
    <property type="entry name" value="FE_B12_PBP"/>
    <property type="match status" value="1"/>
</dbReference>